<protein>
    <submittedName>
        <fullName evidence="2">Uncharacterized protein</fullName>
    </submittedName>
</protein>
<dbReference type="RefSeq" id="WP_402072521.1">
    <property type="nucleotide sequence ID" value="NZ_JBIVGG010000006.1"/>
</dbReference>
<accession>A0ABW8FDW4</accession>
<gene>
    <name evidence="2" type="ORF">ACIP2Z_14870</name>
</gene>
<evidence type="ECO:0000256" key="1">
    <source>
        <dbReference type="SAM" id="MobiDB-lite"/>
    </source>
</evidence>
<proteinExistence type="predicted"/>
<reference evidence="2 3" key="1">
    <citation type="submission" date="2024-10" db="EMBL/GenBank/DDBJ databases">
        <title>The Natural Products Discovery Center: Release of the First 8490 Sequenced Strains for Exploring Actinobacteria Biosynthetic Diversity.</title>
        <authorList>
            <person name="Kalkreuter E."/>
            <person name="Kautsar S.A."/>
            <person name="Yang D."/>
            <person name="Bader C.D."/>
            <person name="Teijaro C.N."/>
            <person name="Fluegel L."/>
            <person name="Davis C.M."/>
            <person name="Simpson J.R."/>
            <person name="Lauterbach L."/>
            <person name="Steele A.D."/>
            <person name="Gui C."/>
            <person name="Meng S."/>
            <person name="Li G."/>
            <person name="Viehrig K."/>
            <person name="Ye F."/>
            <person name="Su P."/>
            <person name="Kiefer A.F."/>
            <person name="Nichols A."/>
            <person name="Cepeda A.J."/>
            <person name="Yan W."/>
            <person name="Fan B."/>
            <person name="Jiang Y."/>
            <person name="Adhikari A."/>
            <person name="Zheng C.-J."/>
            <person name="Schuster L."/>
            <person name="Cowan T.M."/>
            <person name="Smanski M.J."/>
            <person name="Chevrette M.G."/>
            <person name="De Carvalho L.P.S."/>
            <person name="Shen B."/>
        </authorList>
    </citation>
    <scope>NUCLEOTIDE SEQUENCE [LARGE SCALE GENOMIC DNA]</scope>
    <source>
        <strain evidence="2 3">NPDC089932</strain>
    </source>
</reference>
<evidence type="ECO:0000313" key="2">
    <source>
        <dbReference type="EMBL" id="MFJ4080232.1"/>
    </source>
</evidence>
<comment type="caution">
    <text evidence="2">The sequence shown here is derived from an EMBL/GenBank/DDBJ whole genome shotgun (WGS) entry which is preliminary data.</text>
</comment>
<feature type="compositionally biased region" description="Low complexity" evidence="1">
    <location>
        <begin position="12"/>
        <end position="33"/>
    </location>
</feature>
<dbReference type="EMBL" id="JBIVGG010000006">
    <property type="protein sequence ID" value="MFJ4080232.1"/>
    <property type="molecule type" value="Genomic_DNA"/>
</dbReference>
<keyword evidence="3" id="KW-1185">Reference proteome</keyword>
<evidence type="ECO:0000313" key="3">
    <source>
        <dbReference type="Proteomes" id="UP001617511"/>
    </source>
</evidence>
<sequence length="45" mass="4746">MPSTVRLDSTVRRTAWATARATPTGPADTPPQASRHPAPLLPPQA</sequence>
<feature type="region of interest" description="Disordered" evidence="1">
    <location>
        <begin position="1"/>
        <end position="45"/>
    </location>
</feature>
<organism evidence="2 3">
    <name type="scientific">Streptomyces iakyrus</name>
    <dbReference type="NCBI Taxonomy" id="68219"/>
    <lineage>
        <taxon>Bacteria</taxon>
        <taxon>Bacillati</taxon>
        <taxon>Actinomycetota</taxon>
        <taxon>Actinomycetes</taxon>
        <taxon>Kitasatosporales</taxon>
        <taxon>Streptomycetaceae</taxon>
        <taxon>Streptomyces</taxon>
    </lineage>
</organism>
<name>A0ABW8FDW4_9ACTN</name>
<dbReference type="Proteomes" id="UP001617511">
    <property type="component" value="Unassembled WGS sequence"/>
</dbReference>